<evidence type="ECO:0000313" key="5">
    <source>
        <dbReference type="Proteomes" id="UP001597419"/>
    </source>
</evidence>
<protein>
    <submittedName>
        <fullName evidence="4">AbfB domain-containing protein</fullName>
    </submittedName>
</protein>
<name>A0ABW5GAY8_9PSEU</name>
<evidence type="ECO:0000256" key="1">
    <source>
        <dbReference type="SAM" id="MobiDB-lite"/>
    </source>
</evidence>
<dbReference type="SUPFAM" id="SSF110221">
    <property type="entry name" value="AbfB domain"/>
    <property type="match status" value="1"/>
</dbReference>
<dbReference type="Pfam" id="PF05270">
    <property type="entry name" value="AbfB"/>
    <property type="match status" value="1"/>
</dbReference>
<dbReference type="EMBL" id="JBHUKU010000002">
    <property type="protein sequence ID" value="MFD2457602.1"/>
    <property type="molecule type" value="Genomic_DNA"/>
</dbReference>
<accession>A0ABW5GAY8</accession>
<dbReference type="RefSeq" id="WP_345389069.1">
    <property type="nucleotide sequence ID" value="NZ_BAABHG010000003.1"/>
</dbReference>
<evidence type="ECO:0000313" key="4">
    <source>
        <dbReference type="EMBL" id="MFD2457602.1"/>
    </source>
</evidence>
<comment type="caution">
    <text evidence="4">The sequence shown here is derived from an EMBL/GenBank/DDBJ whole genome shotgun (WGS) entry which is preliminary data.</text>
</comment>
<evidence type="ECO:0000259" key="3">
    <source>
        <dbReference type="Pfam" id="PF05270"/>
    </source>
</evidence>
<feature type="chain" id="PRO_5046873484" evidence="2">
    <location>
        <begin position="31"/>
        <end position="495"/>
    </location>
</feature>
<dbReference type="Gene3D" id="2.80.10.50">
    <property type="match status" value="1"/>
</dbReference>
<feature type="signal peptide" evidence="2">
    <location>
        <begin position="1"/>
        <end position="30"/>
    </location>
</feature>
<dbReference type="InterPro" id="IPR007934">
    <property type="entry name" value="AbfB_ABD"/>
</dbReference>
<evidence type="ECO:0000256" key="2">
    <source>
        <dbReference type="SAM" id="SignalP"/>
    </source>
</evidence>
<sequence>MRRRPSAGLAAGLISATMLLGLVSTDTSFAASSPAPSVQAAQATQEDKRFAAQEIGVLATPELLILTDRNFVFALWERAKGTEVRASAQLAYGGDLSQSTQWIKTGIYQANALDQANKKRDDDAAKAAQEAKEKAALVIGITATPELWMLNDKEFAFAIYQRASGPKVKAAALAAYNGSAADQQAFILTGISTAWAQDRQDAIDADTATSEEQKRVLKAQAARRRAGAVVAMEPTAGQLIEPDRNFVLDLYNAAKPGSEIAAAALRAARSTDPAARTRYIETGIHEADEKDWNTWLKKKADADRRLVFELRTRAEQSGVHPALVTAADTALAGSDDDVDVFLRLGQYEDAVLTQSLGSTSPGTQGWYIRGEIDAVIGPGAGADATWRVVPGKADQLCHSFESVTHPEHYLRQQDLKVVVAPSDGTDRFRADATWCTKPSPDGGGVSLESFTQRGRLLRHYSGRLWAADQSGRHDYDTPASYGPDVTWRATGPTTR</sequence>
<keyword evidence="2" id="KW-0732">Signal</keyword>
<dbReference type="Proteomes" id="UP001597419">
    <property type="component" value="Unassembled WGS sequence"/>
</dbReference>
<dbReference type="CDD" id="cd23399">
    <property type="entry name" value="beta-trefoil_ABD_ABFB"/>
    <property type="match status" value="1"/>
</dbReference>
<feature type="region of interest" description="Disordered" evidence="1">
    <location>
        <begin position="476"/>
        <end position="495"/>
    </location>
</feature>
<reference evidence="5" key="1">
    <citation type="journal article" date="2019" name="Int. J. Syst. Evol. Microbiol.">
        <title>The Global Catalogue of Microorganisms (GCM) 10K type strain sequencing project: providing services to taxonomists for standard genome sequencing and annotation.</title>
        <authorList>
            <consortium name="The Broad Institute Genomics Platform"/>
            <consortium name="The Broad Institute Genome Sequencing Center for Infectious Disease"/>
            <person name="Wu L."/>
            <person name="Ma J."/>
        </authorList>
    </citation>
    <scope>NUCLEOTIDE SEQUENCE [LARGE SCALE GENOMIC DNA]</scope>
    <source>
        <strain evidence="5">CGMCC 4.7643</strain>
    </source>
</reference>
<proteinExistence type="predicted"/>
<organism evidence="4 5">
    <name type="scientific">Amycolatopsis samaneae</name>
    <dbReference type="NCBI Taxonomy" id="664691"/>
    <lineage>
        <taxon>Bacteria</taxon>
        <taxon>Bacillati</taxon>
        <taxon>Actinomycetota</taxon>
        <taxon>Actinomycetes</taxon>
        <taxon>Pseudonocardiales</taxon>
        <taxon>Pseudonocardiaceae</taxon>
        <taxon>Amycolatopsis</taxon>
    </lineage>
</organism>
<feature type="domain" description="Alpha-L-arabinofuranosidase B arabinose-binding" evidence="3">
    <location>
        <begin position="381"/>
        <end position="488"/>
    </location>
</feature>
<dbReference type="InterPro" id="IPR036195">
    <property type="entry name" value="AbfB_ABD_sf"/>
</dbReference>
<gene>
    <name evidence="4" type="ORF">ACFSYJ_03280</name>
</gene>
<keyword evidence="5" id="KW-1185">Reference proteome</keyword>